<accession>A0A514D976</accession>
<sequence length="402" mass="44617">MNQQPKPQRTRRARGRSGRARRSGVRSGAPLSINNAPVSRNRPVRNSSQQNTLRKVGCSYIDVVETSTLADGSTIFDVLITPEVLPELAQVASTYQKIHYNRLTFELSAHMPTNSSGGYIMAFRPDPADKLPVEPLQKKQVVTSTPGSVKDSIWVSRSLTVTAGNGRNANQCLPQRQFYTSKSADLRMYSPGSLWVIADGTINQAGNWSLSISWDVSLHVESYEPQVDSMEEIELVLGQNGYVYDGQTHIQSGDESGSPDLTWELAFPGIPKPTLEVTYYKLPITYGLTRSGEASQDIEYSDKIAYHLSVNEFRPLCFDGFQDAIFKSPTGNTQIFSKGMKWTIAENAADEQILNLTLSSRMLNLGPKRLKRLPSGGLSNRAYYEKSSKLLNPWISPLSMAR</sequence>
<proteinExistence type="predicted"/>
<feature type="compositionally biased region" description="Basic residues" evidence="3">
    <location>
        <begin position="8"/>
        <end position="24"/>
    </location>
</feature>
<evidence type="ECO:0000256" key="1">
    <source>
        <dbReference type="ARBA" id="ARBA00004328"/>
    </source>
</evidence>
<comment type="subcellular location">
    <subcellularLocation>
        <location evidence="1">Virion</location>
    </subcellularLocation>
</comment>
<reference evidence="4" key="1">
    <citation type="submission" date="2019-05" db="EMBL/GenBank/DDBJ databases">
        <title>Metatranscriptomic reconstruction reveals RNA viruses with the potential to shape carbon cycling in soil.</title>
        <authorList>
            <person name="Starr E.P."/>
            <person name="Nuccio E."/>
            <person name="Pett-Ridge J."/>
            <person name="Banfield J.F."/>
            <person name="Firestone M.K."/>
        </authorList>
    </citation>
    <scope>NUCLEOTIDE SEQUENCE</scope>
    <source>
        <strain evidence="4">H4_Bulk_46_scaffold_307</strain>
    </source>
</reference>
<name>A0A514D976_9VIRU</name>
<gene>
    <name evidence="4" type="ORF">H4Bulk46307_000001</name>
</gene>
<evidence type="ECO:0008006" key="5">
    <source>
        <dbReference type="Google" id="ProtNLM"/>
    </source>
</evidence>
<dbReference type="EMBL" id="MN035310">
    <property type="protein sequence ID" value="QDH90156.1"/>
    <property type="molecule type" value="Genomic_DNA"/>
</dbReference>
<dbReference type="InterPro" id="IPR024292">
    <property type="entry name" value="Nodavirus_capsid"/>
</dbReference>
<dbReference type="SUPFAM" id="SSF88633">
    <property type="entry name" value="Positive stranded ssRNA viruses"/>
    <property type="match status" value="1"/>
</dbReference>
<dbReference type="GO" id="GO:0044423">
    <property type="term" value="C:virion component"/>
    <property type="evidence" value="ECO:0007669"/>
    <property type="project" value="UniProtKB-KW"/>
</dbReference>
<feature type="region of interest" description="Disordered" evidence="3">
    <location>
        <begin position="1"/>
        <end position="50"/>
    </location>
</feature>
<dbReference type="InterPro" id="IPR029053">
    <property type="entry name" value="Viral_coat"/>
</dbReference>
<organism evidence="4">
    <name type="scientific">Riboviria sp</name>
    <dbReference type="NCBI Taxonomy" id="2585031"/>
    <lineage>
        <taxon>Viruses</taxon>
        <taxon>Riboviria</taxon>
    </lineage>
</organism>
<evidence type="ECO:0000313" key="4">
    <source>
        <dbReference type="EMBL" id="QDH90156.1"/>
    </source>
</evidence>
<dbReference type="Gene3D" id="2.60.120.20">
    <property type="match status" value="1"/>
</dbReference>
<dbReference type="Pfam" id="PF11729">
    <property type="entry name" value="Capsid-VNN"/>
    <property type="match status" value="1"/>
</dbReference>
<protein>
    <recommendedName>
        <fullName evidence="5">Capsid protein</fullName>
    </recommendedName>
</protein>
<keyword evidence="2" id="KW-0946">Virion</keyword>
<evidence type="ECO:0000256" key="2">
    <source>
        <dbReference type="ARBA" id="ARBA00022844"/>
    </source>
</evidence>
<feature type="compositionally biased region" description="Polar residues" evidence="3">
    <location>
        <begin position="32"/>
        <end position="50"/>
    </location>
</feature>
<evidence type="ECO:0000256" key="3">
    <source>
        <dbReference type="SAM" id="MobiDB-lite"/>
    </source>
</evidence>